<dbReference type="Pfam" id="PF04290">
    <property type="entry name" value="DctQ"/>
    <property type="match status" value="1"/>
</dbReference>
<reference evidence="11 12" key="2">
    <citation type="submission" date="2020-08" db="EMBL/GenBank/DDBJ databases">
        <title>Stappia taiwanensis sp. nov., isolated from a coastal thermal spring.</title>
        <authorList>
            <person name="Kampfer P."/>
        </authorList>
    </citation>
    <scope>NUCLEOTIDE SEQUENCE [LARGE SCALE GENOMIC DNA]</scope>
    <source>
        <strain evidence="11 12">DSM 23284</strain>
    </source>
</reference>
<dbReference type="RefSeq" id="WP_181762066.1">
    <property type="nucleotide sequence ID" value="NZ_BMCR01000012.1"/>
</dbReference>
<keyword evidence="2 9" id="KW-0813">Transport</keyword>
<evidence type="ECO:0000256" key="9">
    <source>
        <dbReference type="RuleBase" id="RU369079"/>
    </source>
</evidence>
<dbReference type="PANTHER" id="PTHR35011">
    <property type="entry name" value="2,3-DIKETO-L-GULONATE TRAP TRANSPORTER SMALL PERMEASE PROTEIN YIAM"/>
    <property type="match status" value="1"/>
</dbReference>
<comment type="caution">
    <text evidence="11">The sequence shown here is derived from an EMBL/GenBank/DDBJ whole genome shotgun (WGS) entry which is preliminary data.</text>
</comment>
<evidence type="ECO:0000256" key="7">
    <source>
        <dbReference type="ARBA" id="ARBA00023136"/>
    </source>
</evidence>
<feature type="transmembrane region" description="Helical" evidence="9">
    <location>
        <begin position="128"/>
        <end position="149"/>
    </location>
</feature>
<keyword evidence="7 9" id="KW-0472">Membrane</keyword>
<accession>A0A838XZA8</accession>
<dbReference type="EMBL" id="JACEON010000027">
    <property type="protein sequence ID" value="MBA4613868.1"/>
    <property type="molecule type" value="Genomic_DNA"/>
</dbReference>
<feature type="domain" description="Tripartite ATP-independent periplasmic transporters DctQ component" evidence="10">
    <location>
        <begin position="22"/>
        <end position="155"/>
    </location>
</feature>
<keyword evidence="3" id="KW-1003">Cell membrane</keyword>
<evidence type="ECO:0000259" key="10">
    <source>
        <dbReference type="Pfam" id="PF04290"/>
    </source>
</evidence>
<comment type="function">
    <text evidence="9">Part of the tripartite ATP-independent periplasmic (TRAP) transport system.</text>
</comment>
<gene>
    <name evidence="11" type="ORF">H1W37_19595</name>
</gene>
<keyword evidence="12" id="KW-1185">Reference proteome</keyword>
<organism evidence="11 12">
    <name type="scientific">Stappia taiwanensis</name>
    <dbReference type="NCBI Taxonomy" id="992267"/>
    <lineage>
        <taxon>Bacteria</taxon>
        <taxon>Pseudomonadati</taxon>
        <taxon>Pseudomonadota</taxon>
        <taxon>Alphaproteobacteria</taxon>
        <taxon>Hyphomicrobiales</taxon>
        <taxon>Stappiaceae</taxon>
        <taxon>Stappia</taxon>
    </lineage>
</organism>
<keyword evidence="5 9" id="KW-0812">Transmembrane</keyword>
<keyword evidence="6 9" id="KW-1133">Transmembrane helix</keyword>
<comment type="subunit">
    <text evidence="9">The complex comprises the extracytoplasmic solute receptor protein and the two transmembrane proteins.</text>
</comment>
<evidence type="ECO:0000313" key="12">
    <source>
        <dbReference type="Proteomes" id="UP000559404"/>
    </source>
</evidence>
<evidence type="ECO:0000256" key="3">
    <source>
        <dbReference type="ARBA" id="ARBA00022475"/>
    </source>
</evidence>
<comment type="similarity">
    <text evidence="8 9">Belongs to the TRAP transporter small permease family.</text>
</comment>
<feature type="transmembrane region" description="Helical" evidence="9">
    <location>
        <begin position="92"/>
        <end position="116"/>
    </location>
</feature>
<dbReference type="GO" id="GO:0022857">
    <property type="term" value="F:transmembrane transporter activity"/>
    <property type="evidence" value="ECO:0007669"/>
    <property type="project" value="UniProtKB-UniRule"/>
</dbReference>
<feature type="transmembrane region" description="Helical" evidence="9">
    <location>
        <begin position="12"/>
        <end position="32"/>
    </location>
</feature>
<proteinExistence type="inferred from homology"/>
<evidence type="ECO:0000256" key="4">
    <source>
        <dbReference type="ARBA" id="ARBA00022519"/>
    </source>
</evidence>
<name>A0A838XZA8_9HYPH</name>
<evidence type="ECO:0000256" key="6">
    <source>
        <dbReference type="ARBA" id="ARBA00022989"/>
    </source>
</evidence>
<dbReference type="AlphaFoldDB" id="A0A838XZA8"/>
<dbReference type="PANTHER" id="PTHR35011:SF2">
    <property type="entry name" value="2,3-DIKETO-L-GULONATE TRAP TRANSPORTER SMALL PERMEASE PROTEIN YIAM"/>
    <property type="match status" value="1"/>
</dbReference>
<evidence type="ECO:0000256" key="1">
    <source>
        <dbReference type="ARBA" id="ARBA00004429"/>
    </source>
</evidence>
<comment type="subcellular location">
    <subcellularLocation>
        <location evidence="1 9">Cell inner membrane</location>
        <topology evidence="1 9">Multi-pass membrane protein</topology>
    </subcellularLocation>
</comment>
<dbReference type="GO" id="GO:0005886">
    <property type="term" value="C:plasma membrane"/>
    <property type="evidence" value="ECO:0007669"/>
    <property type="project" value="UniProtKB-SubCell"/>
</dbReference>
<dbReference type="GO" id="GO:0015740">
    <property type="term" value="P:C4-dicarboxylate transport"/>
    <property type="evidence" value="ECO:0007669"/>
    <property type="project" value="TreeGrafter"/>
</dbReference>
<feature type="transmembrane region" description="Helical" evidence="9">
    <location>
        <begin position="52"/>
        <end position="71"/>
    </location>
</feature>
<evidence type="ECO:0000256" key="5">
    <source>
        <dbReference type="ARBA" id="ARBA00022692"/>
    </source>
</evidence>
<keyword evidence="4 9" id="KW-0997">Cell inner membrane</keyword>
<protein>
    <recommendedName>
        <fullName evidence="9">TRAP transporter small permease protein</fullName>
    </recommendedName>
</protein>
<reference evidence="11 12" key="1">
    <citation type="submission" date="2020-07" db="EMBL/GenBank/DDBJ databases">
        <authorList>
            <person name="Li M."/>
        </authorList>
    </citation>
    <scope>NUCLEOTIDE SEQUENCE [LARGE SCALE GENOMIC DNA]</scope>
    <source>
        <strain evidence="11 12">DSM 23284</strain>
    </source>
</reference>
<sequence length="166" mass="19044">MRVIDFIRLIERFSAVLVFLLMVALYFINVLVRQFGGPLASEFVWIEEMVRLMNLFLVFVSVGLVLERGRHAGVHTWRDKIAARTRLPLRKIIDAVGVAFCVYLVWISCQMSAAVYSMGQRSPTLNILVFWIYLLPAMGFALMGLRYVLSFFGLIDRFSPQMAEEA</sequence>
<evidence type="ECO:0000256" key="8">
    <source>
        <dbReference type="ARBA" id="ARBA00038436"/>
    </source>
</evidence>
<evidence type="ECO:0000313" key="11">
    <source>
        <dbReference type="EMBL" id="MBA4613868.1"/>
    </source>
</evidence>
<evidence type="ECO:0000256" key="2">
    <source>
        <dbReference type="ARBA" id="ARBA00022448"/>
    </source>
</evidence>
<dbReference type="InterPro" id="IPR055348">
    <property type="entry name" value="DctQ"/>
</dbReference>
<dbReference type="InterPro" id="IPR007387">
    <property type="entry name" value="TRAP_DctQ"/>
</dbReference>
<dbReference type="Proteomes" id="UP000559404">
    <property type="component" value="Unassembled WGS sequence"/>
</dbReference>